<dbReference type="eggNOG" id="COG0199">
    <property type="taxonomic scope" value="Bacteria"/>
</dbReference>
<dbReference type="Gene3D" id="4.10.830.10">
    <property type="entry name" value="30s Ribosomal Protein S14, Chain N"/>
    <property type="match status" value="1"/>
</dbReference>
<dbReference type="InterPro" id="IPR018271">
    <property type="entry name" value="Ribosomal_uS14_CS"/>
</dbReference>
<evidence type="ECO:0000256" key="4">
    <source>
        <dbReference type="ARBA" id="ARBA00022833"/>
    </source>
</evidence>
<dbReference type="NCBIfam" id="NF005974">
    <property type="entry name" value="PRK08061.1"/>
    <property type="match status" value="1"/>
</dbReference>
<dbReference type="GO" id="GO:0006412">
    <property type="term" value="P:translation"/>
    <property type="evidence" value="ECO:0007669"/>
    <property type="project" value="UniProtKB-UniRule"/>
</dbReference>
<dbReference type="InParanoid" id="D1C2L8"/>
<evidence type="ECO:0000256" key="10">
    <source>
        <dbReference type="ARBA" id="ARBA00060857"/>
    </source>
</evidence>
<feature type="binding site" evidence="11">
    <location>
        <position position="40"/>
    </location>
    <ligand>
        <name>Zn(2+)</name>
        <dbReference type="ChEBI" id="CHEBI:29105"/>
    </ligand>
</feature>
<proteinExistence type="inferred from homology"/>
<dbReference type="SUPFAM" id="SSF57716">
    <property type="entry name" value="Glucocorticoid receptor-like (DNA-binding domain)"/>
    <property type="match status" value="1"/>
</dbReference>
<evidence type="ECO:0000256" key="2">
    <source>
        <dbReference type="ARBA" id="ARBA00022723"/>
    </source>
</evidence>
<evidence type="ECO:0000313" key="12">
    <source>
        <dbReference type="EMBL" id="ACZ38485.1"/>
    </source>
</evidence>
<feature type="binding site" evidence="11">
    <location>
        <position position="27"/>
    </location>
    <ligand>
        <name>Zn(2+)</name>
        <dbReference type="ChEBI" id="CHEBI:29105"/>
    </ligand>
</feature>
<feature type="binding site" evidence="11">
    <location>
        <position position="24"/>
    </location>
    <ligand>
        <name>Zn(2+)</name>
        <dbReference type="ChEBI" id="CHEBI:29105"/>
    </ligand>
</feature>
<dbReference type="EMBL" id="CP001823">
    <property type="protein sequence ID" value="ACZ38485.1"/>
    <property type="molecule type" value="Genomic_DNA"/>
</dbReference>
<keyword evidence="13" id="KW-1185">Reference proteome</keyword>
<dbReference type="STRING" id="479434.Sthe_1049"/>
<keyword evidence="2 11" id="KW-0479">Metal-binding</keyword>
<dbReference type="InterPro" id="IPR023053">
    <property type="entry name" value="Ribosomal_uS14_bact"/>
</dbReference>
<dbReference type="GO" id="GO:0019843">
    <property type="term" value="F:rRNA binding"/>
    <property type="evidence" value="ECO:0007669"/>
    <property type="project" value="UniProtKB-UniRule"/>
</dbReference>
<evidence type="ECO:0000256" key="8">
    <source>
        <dbReference type="ARBA" id="ARBA00035167"/>
    </source>
</evidence>
<dbReference type="GO" id="GO:0003735">
    <property type="term" value="F:structural constituent of ribosome"/>
    <property type="evidence" value="ECO:0007669"/>
    <property type="project" value="InterPro"/>
</dbReference>
<evidence type="ECO:0000256" key="1">
    <source>
        <dbReference type="ARBA" id="ARBA00003686"/>
    </source>
</evidence>
<keyword evidence="3 11" id="KW-0699">rRNA-binding</keyword>
<sequence length="61" mass="6954">MARKALIVKAMKPPKYPVRHVNRCKLCGRSRAYMRKFGVCRICFRELAASGKLPGVTKSSW</sequence>
<gene>
    <name evidence="11" type="primary">rpsZ</name>
    <name evidence="11" type="synonym">rpsN</name>
    <name evidence="12" type="ordered locus">Sthe_1049</name>
</gene>
<accession>D1C2L8</accession>
<organism evidence="12 13">
    <name type="scientific">Sphaerobacter thermophilus (strain ATCC 49802 / DSM 20745 / KCCM 41009 / NCIMB 13125 / S 6022)</name>
    <dbReference type="NCBI Taxonomy" id="479434"/>
    <lineage>
        <taxon>Bacteria</taxon>
        <taxon>Pseudomonadati</taxon>
        <taxon>Thermomicrobiota</taxon>
        <taxon>Thermomicrobia</taxon>
        <taxon>Sphaerobacterales</taxon>
        <taxon>Sphaerobacterineae</taxon>
        <taxon>Sphaerobacteraceae</taxon>
        <taxon>Sphaerobacter</taxon>
    </lineage>
</organism>
<evidence type="ECO:0000313" key="13">
    <source>
        <dbReference type="Proteomes" id="UP000002027"/>
    </source>
</evidence>
<dbReference type="FunFam" id="4.10.830.10:FF:000001">
    <property type="entry name" value="30S ribosomal protein S14 type Z"/>
    <property type="match status" value="1"/>
</dbReference>
<evidence type="ECO:0000256" key="9">
    <source>
        <dbReference type="ARBA" id="ARBA00047110"/>
    </source>
</evidence>
<dbReference type="HOGENOM" id="CLU_139869_3_0_0"/>
<feature type="binding site" evidence="11">
    <location>
        <position position="43"/>
    </location>
    <ligand>
        <name>Zn(2+)</name>
        <dbReference type="ChEBI" id="CHEBI:29105"/>
    </ligand>
</feature>
<keyword evidence="6 11" id="KW-0689">Ribosomal protein</keyword>
<dbReference type="Proteomes" id="UP000002027">
    <property type="component" value="Chromosome 1"/>
</dbReference>
<dbReference type="PROSITE" id="PS00527">
    <property type="entry name" value="RIBOSOMAL_S14"/>
    <property type="match status" value="1"/>
</dbReference>
<dbReference type="GO" id="GO:0008270">
    <property type="term" value="F:zinc ion binding"/>
    <property type="evidence" value="ECO:0007669"/>
    <property type="project" value="UniProtKB-UniRule"/>
</dbReference>
<evidence type="ECO:0000256" key="11">
    <source>
        <dbReference type="HAMAP-Rule" id="MF_01364"/>
    </source>
</evidence>
<dbReference type="PANTHER" id="PTHR19836:SF19">
    <property type="entry name" value="SMALL RIBOSOMAL SUBUNIT PROTEIN US14M"/>
    <property type="match status" value="1"/>
</dbReference>
<protein>
    <recommendedName>
        <fullName evidence="8 11">Small ribosomal subunit protein uS14</fullName>
    </recommendedName>
</protein>
<evidence type="ECO:0000256" key="5">
    <source>
        <dbReference type="ARBA" id="ARBA00022884"/>
    </source>
</evidence>
<dbReference type="HAMAP" id="MF_01364_B">
    <property type="entry name" value="Ribosomal_uS14_2_B"/>
    <property type="match status" value="1"/>
</dbReference>
<keyword evidence="5 11" id="KW-0694">RNA-binding</keyword>
<dbReference type="PANTHER" id="PTHR19836">
    <property type="entry name" value="30S RIBOSOMAL PROTEIN S14"/>
    <property type="match status" value="1"/>
</dbReference>
<dbReference type="AlphaFoldDB" id="D1C2L8"/>
<evidence type="ECO:0000256" key="7">
    <source>
        <dbReference type="ARBA" id="ARBA00023274"/>
    </source>
</evidence>
<evidence type="ECO:0000256" key="6">
    <source>
        <dbReference type="ARBA" id="ARBA00022980"/>
    </source>
</evidence>
<name>D1C2L8_SPHTD</name>
<dbReference type="Pfam" id="PF00253">
    <property type="entry name" value="Ribosomal_S14"/>
    <property type="match status" value="1"/>
</dbReference>
<comment type="function">
    <text evidence="1 11">Binds 16S rRNA, required for the assembly of 30S particles and may also be responsible for determining the conformation of the 16S rRNA at the A site.</text>
</comment>
<dbReference type="KEGG" id="sti:Sthe_1049"/>
<comment type="subunit">
    <text evidence="9 11">Part of the 30S ribosomal subunit. Contacts proteins S3 and S10.</text>
</comment>
<reference evidence="12 13" key="2">
    <citation type="journal article" date="2010" name="Stand. Genomic Sci.">
        <title>Complete genome sequence of Desulfohalobium retbaense type strain (HR(100)).</title>
        <authorList>
            <person name="Spring S."/>
            <person name="Nolan M."/>
            <person name="Lapidus A."/>
            <person name="Glavina Del Rio T."/>
            <person name="Copeland A."/>
            <person name="Tice H."/>
            <person name="Cheng J.F."/>
            <person name="Lucas S."/>
            <person name="Land M."/>
            <person name="Chen F."/>
            <person name="Bruce D."/>
            <person name="Goodwin L."/>
            <person name="Pitluck S."/>
            <person name="Ivanova N."/>
            <person name="Mavromatis K."/>
            <person name="Mikhailova N."/>
            <person name="Pati A."/>
            <person name="Chen A."/>
            <person name="Palaniappan K."/>
            <person name="Hauser L."/>
            <person name="Chang Y.J."/>
            <person name="Jeffries C.D."/>
            <person name="Munk C."/>
            <person name="Kiss H."/>
            <person name="Chain P."/>
            <person name="Han C."/>
            <person name="Brettin T."/>
            <person name="Detter J.C."/>
            <person name="Schuler E."/>
            <person name="Goker M."/>
            <person name="Rohde M."/>
            <person name="Bristow J."/>
            <person name="Eisen J.A."/>
            <person name="Markowitz V."/>
            <person name="Hugenholtz P."/>
            <person name="Kyrpides N.C."/>
            <person name="Klenk H.P."/>
        </authorList>
    </citation>
    <scope>NUCLEOTIDE SEQUENCE [LARGE SCALE GENOMIC DNA]</scope>
    <source>
        <strain evidence="13">ATCC 49802 / DSM 20745 / S 6022</strain>
    </source>
</reference>
<comment type="similarity">
    <text evidence="10 11">Belongs to the universal ribosomal protein uS14 family. Zinc-binding uS14 subfamily.</text>
</comment>
<reference evidence="13" key="1">
    <citation type="submission" date="2009-11" db="EMBL/GenBank/DDBJ databases">
        <title>The complete chromosome 1 of Sphaerobacter thermophilus DSM 20745.</title>
        <authorList>
            <person name="Lucas S."/>
            <person name="Copeland A."/>
            <person name="Lapidus A."/>
            <person name="Glavina del Rio T."/>
            <person name="Dalin E."/>
            <person name="Tice H."/>
            <person name="Bruce D."/>
            <person name="Goodwin L."/>
            <person name="Pitluck S."/>
            <person name="Kyrpides N."/>
            <person name="Mavromatis K."/>
            <person name="Ivanova N."/>
            <person name="Mikhailova N."/>
            <person name="LaButti K.M."/>
            <person name="Clum A."/>
            <person name="Sun H.I."/>
            <person name="Brettin T."/>
            <person name="Detter J.C."/>
            <person name="Han C."/>
            <person name="Larimer F."/>
            <person name="Land M."/>
            <person name="Hauser L."/>
            <person name="Markowitz V."/>
            <person name="Cheng J.F."/>
            <person name="Hugenholtz P."/>
            <person name="Woyke T."/>
            <person name="Wu D."/>
            <person name="Steenblock K."/>
            <person name="Schneider S."/>
            <person name="Pukall R."/>
            <person name="Goeker M."/>
            <person name="Klenk H.P."/>
            <person name="Eisen J.A."/>
        </authorList>
    </citation>
    <scope>NUCLEOTIDE SEQUENCE [LARGE SCALE GENOMIC DNA]</scope>
    <source>
        <strain evidence="13">ATCC 49802 / DSM 20745 / S 6022</strain>
    </source>
</reference>
<evidence type="ECO:0000256" key="3">
    <source>
        <dbReference type="ARBA" id="ARBA00022730"/>
    </source>
</evidence>
<dbReference type="OrthoDB" id="9810484at2"/>
<dbReference type="GO" id="GO:0005737">
    <property type="term" value="C:cytoplasm"/>
    <property type="evidence" value="ECO:0007669"/>
    <property type="project" value="UniProtKB-ARBA"/>
</dbReference>
<dbReference type="FunCoup" id="D1C2L8">
    <property type="interactions" value="127"/>
</dbReference>
<dbReference type="RefSeq" id="WP_012871532.1">
    <property type="nucleotide sequence ID" value="NC_013523.1"/>
</dbReference>
<comment type="cofactor">
    <cofactor evidence="11">
        <name>Zn(2+)</name>
        <dbReference type="ChEBI" id="CHEBI:29105"/>
    </cofactor>
    <text evidence="11">Binds 1 zinc ion per subunit.</text>
</comment>
<dbReference type="GO" id="GO:0015935">
    <property type="term" value="C:small ribosomal subunit"/>
    <property type="evidence" value="ECO:0007669"/>
    <property type="project" value="TreeGrafter"/>
</dbReference>
<dbReference type="InterPro" id="IPR001209">
    <property type="entry name" value="Ribosomal_uS14"/>
</dbReference>
<dbReference type="InterPro" id="IPR043140">
    <property type="entry name" value="Ribosomal_uS14_sf"/>
</dbReference>
<keyword evidence="4 11" id="KW-0862">Zinc</keyword>
<keyword evidence="7 11" id="KW-0687">Ribonucleoprotein</keyword>